<dbReference type="Gene3D" id="1.10.287.70">
    <property type="match status" value="1"/>
</dbReference>
<name>L9X9M2_9EURY</name>
<dbReference type="Pfam" id="PF02080">
    <property type="entry name" value="TrkA_C"/>
    <property type="match status" value="1"/>
</dbReference>
<evidence type="ECO:0000259" key="1">
    <source>
        <dbReference type="PROSITE" id="PS51201"/>
    </source>
</evidence>
<dbReference type="RefSeq" id="WP_005556178.1">
    <property type="nucleotide sequence ID" value="NZ_AOIB01000024.1"/>
</dbReference>
<dbReference type="PATRIC" id="fig|1227497.3.peg.2300"/>
<dbReference type="OrthoDB" id="43518at2157"/>
<evidence type="ECO:0000313" key="3">
    <source>
        <dbReference type="Proteomes" id="UP000011688"/>
    </source>
</evidence>
<dbReference type="PANTHER" id="PTHR43833:SF9">
    <property type="entry name" value="POTASSIUM CHANNEL PROTEIN YUGO-RELATED"/>
    <property type="match status" value="1"/>
</dbReference>
<dbReference type="AlphaFoldDB" id="L9X9M2"/>
<proteinExistence type="predicted"/>
<dbReference type="EMBL" id="AOIB01000024">
    <property type="protein sequence ID" value="ELY57338.1"/>
    <property type="molecule type" value="Genomic_DNA"/>
</dbReference>
<dbReference type="GO" id="GO:0008324">
    <property type="term" value="F:monoatomic cation transmembrane transporter activity"/>
    <property type="evidence" value="ECO:0007669"/>
    <property type="project" value="InterPro"/>
</dbReference>
<feature type="domain" description="RCK N-terminal" evidence="1">
    <location>
        <begin position="110"/>
        <end position="225"/>
    </location>
</feature>
<dbReference type="Pfam" id="PF02254">
    <property type="entry name" value="TrkA_N"/>
    <property type="match status" value="2"/>
</dbReference>
<dbReference type="SUPFAM" id="SSF81324">
    <property type="entry name" value="Voltage-gated potassium channels"/>
    <property type="match status" value="1"/>
</dbReference>
<keyword evidence="3" id="KW-1185">Reference proteome</keyword>
<gene>
    <name evidence="2" type="ORF">C491_11149</name>
</gene>
<dbReference type="Gene3D" id="3.40.50.720">
    <property type="entry name" value="NAD(P)-binding Rossmann-like Domain"/>
    <property type="match status" value="2"/>
</dbReference>
<dbReference type="eggNOG" id="arCOG01960">
    <property type="taxonomic scope" value="Archaea"/>
</dbReference>
<reference evidence="2 3" key="1">
    <citation type="journal article" date="2014" name="PLoS Genet.">
        <title>Phylogenetically driven sequencing of extremely halophilic archaea reveals strategies for static and dynamic osmo-response.</title>
        <authorList>
            <person name="Becker E.A."/>
            <person name="Seitzer P.M."/>
            <person name="Tritt A."/>
            <person name="Larsen D."/>
            <person name="Krusor M."/>
            <person name="Yao A.I."/>
            <person name="Wu D."/>
            <person name="Madern D."/>
            <person name="Eisen J.A."/>
            <person name="Darling A.E."/>
            <person name="Facciotti M.T."/>
        </authorList>
    </citation>
    <scope>NUCLEOTIDE SEQUENCE [LARGE SCALE GENOMIC DNA]</scope>
    <source>
        <strain evidence="2 3">DSM 10524</strain>
    </source>
</reference>
<dbReference type="SUPFAM" id="SSF116726">
    <property type="entry name" value="TrkA C-terminal domain-like"/>
    <property type="match status" value="2"/>
</dbReference>
<accession>L9X9M2</accession>
<protein>
    <submittedName>
        <fullName evidence="2">TrkA-N domain protein</fullName>
    </submittedName>
</protein>
<organism evidence="2 3">
    <name type="scientific">Natronococcus amylolyticus DSM 10524</name>
    <dbReference type="NCBI Taxonomy" id="1227497"/>
    <lineage>
        <taxon>Archaea</taxon>
        <taxon>Methanobacteriati</taxon>
        <taxon>Methanobacteriota</taxon>
        <taxon>Stenosarchaea group</taxon>
        <taxon>Halobacteria</taxon>
        <taxon>Halobacteriales</taxon>
        <taxon>Natrialbaceae</taxon>
        <taxon>Natronococcus</taxon>
    </lineage>
</organism>
<dbReference type="Proteomes" id="UP000011688">
    <property type="component" value="Unassembled WGS sequence"/>
</dbReference>
<dbReference type="InterPro" id="IPR036291">
    <property type="entry name" value="NAD(P)-bd_dom_sf"/>
</dbReference>
<evidence type="ECO:0000313" key="2">
    <source>
        <dbReference type="EMBL" id="ELY57338.1"/>
    </source>
</evidence>
<dbReference type="PROSITE" id="PS51201">
    <property type="entry name" value="RCK_N"/>
    <property type="match status" value="1"/>
</dbReference>
<dbReference type="SUPFAM" id="SSF51735">
    <property type="entry name" value="NAD(P)-binding Rossmann-fold domains"/>
    <property type="match status" value="2"/>
</dbReference>
<dbReference type="InterPro" id="IPR050721">
    <property type="entry name" value="Trk_Ktr_HKT_K-transport"/>
</dbReference>
<dbReference type="Gene3D" id="3.30.70.1450">
    <property type="entry name" value="Regulator of K+ conductance, C-terminal domain"/>
    <property type="match status" value="2"/>
</dbReference>
<dbReference type="InterPro" id="IPR036721">
    <property type="entry name" value="RCK_C_sf"/>
</dbReference>
<dbReference type="GO" id="GO:0006813">
    <property type="term" value="P:potassium ion transport"/>
    <property type="evidence" value="ECO:0007669"/>
    <property type="project" value="InterPro"/>
</dbReference>
<dbReference type="InterPro" id="IPR006037">
    <property type="entry name" value="RCK_C"/>
</dbReference>
<sequence length="545" mass="58674">MVKLTRRLAVYVGSLLVLLALYTLTYRWGMAVYEGESRTWYQSLELVVQSMTTTGYGQDAPWETLEMTALVLLVQVTGIAYVAVAIPQFVVPWLETLVQPAPPEEIDRIEDHIVVVGYTALCDTLVEELEAEGTPYVILEDDEDRAQQLYEDDRVVLYGDPTSDDTLEAASLEAAIAVVVDATEREFVSTVLAIEGRDPAAEVFVLVTDPERARYFRYAGVDEVLSPKHRLGKALGDRVRTIIAPAPEGEVTLGDEVDLTEFYVDPDAELFGEAMAATRELEETGATVVGAWVRGDFVTELSEHAHVDENTSLLVAGTESVLEAVADRAGSSGSPYRPTEEPVVVVGAGLVGRTAAGTLERAGLETTVVDRESDEIVDVVGDATEEETLLDAEIEDAGTIVLALEDDDEAILVALTAGALNPSLEVLVGATTADSVRTLRAAGADHVLALPNVAGRMIALRAFDREAMPLSEQLQLRQVAAAGLAGSELETATIREETDCLVIGLGRDEEYRSDVDGAHLDEGDSLVIAGTEGQIDSFREAYADE</sequence>
<comment type="caution">
    <text evidence="2">The sequence shown here is derived from an EMBL/GenBank/DDBJ whole genome shotgun (WGS) entry which is preliminary data.</text>
</comment>
<dbReference type="STRING" id="1227497.C491_11149"/>
<dbReference type="InterPro" id="IPR003148">
    <property type="entry name" value="RCK_N"/>
</dbReference>
<dbReference type="PANTHER" id="PTHR43833">
    <property type="entry name" value="POTASSIUM CHANNEL PROTEIN 2-RELATED-RELATED"/>
    <property type="match status" value="1"/>
</dbReference>